<comment type="caution">
    <text evidence="1">The sequence shown here is derived from an EMBL/GenBank/DDBJ whole genome shotgun (WGS) entry which is preliminary data.</text>
</comment>
<dbReference type="AlphaFoldDB" id="A0A0F9JFD0"/>
<evidence type="ECO:0000313" key="1">
    <source>
        <dbReference type="EMBL" id="KKM61006.1"/>
    </source>
</evidence>
<accession>A0A0F9JFD0</accession>
<sequence>MLGGAFHVGSAILHASRDVETAVKATEAEFRKRLEGQMILPEEWPLIEHQIEQAKAGVRAYSENFLPDFQILQPEVEFMVELPNTKHHCWFAHRVLYPDRPFSDCRFQGGPKELRCWQSHWLRGRTDAVIKWNKLIWLLETKTTAITGDIFYKRWFLDFQPTAYIYGIWKSTNLRPHGFILNIVKKPNKRAHDQFAFGFEREPYLRSDEDLAEFESEITMIAEDYEDAMRMKRVYKNPSSCIAYNRTCYYWDMCKRHHVPGDGEFRKREKDYVDLAYYKLLGLEVPV</sequence>
<dbReference type="EMBL" id="LAZR01011570">
    <property type="protein sequence ID" value="KKM61006.1"/>
    <property type="molecule type" value="Genomic_DNA"/>
</dbReference>
<name>A0A0F9JFD0_9ZZZZ</name>
<gene>
    <name evidence="1" type="ORF">LCGC14_1536110</name>
</gene>
<protein>
    <recommendedName>
        <fullName evidence="2">PD-(D/E)XK endonuclease-like domain-containing protein</fullName>
    </recommendedName>
</protein>
<reference evidence="1" key="1">
    <citation type="journal article" date="2015" name="Nature">
        <title>Complex archaea that bridge the gap between prokaryotes and eukaryotes.</title>
        <authorList>
            <person name="Spang A."/>
            <person name="Saw J.H."/>
            <person name="Jorgensen S.L."/>
            <person name="Zaremba-Niedzwiedzka K."/>
            <person name="Martijn J."/>
            <person name="Lind A.E."/>
            <person name="van Eijk R."/>
            <person name="Schleper C."/>
            <person name="Guy L."/>
            <person name="Ettema T.J."/>
        </authorList>
    </citation>
    <scope>NUCLEOTIDE SEQUENCE</scope>
</reference>
<organism evidence="1">
    <name type="scientific">marine sediment metagenome</name>
    <dbReference type="NCBI Taxonomy" id="412755"/>
    <lineage>
        <taxon>unclassified sequences</taxon>
        <taxon>metagenomes</taxon>
        <taxon>ecological metagenomes</taxon>
    </lineage>
</organism>
<proteinExistence type="predicted"/>
<evidence type="ECO:0008006" key="2">
    <source>
        <dbReference type="Google" id="ProtNLM"/>
    </source>
</evidence>